<reference evidence="2 3" key="1">
    <citation type="submission" date="2018-08" db="EMBL/GenBank/DDBJ databases">
        <title>Whole Genome Sequences of Two Pseudoalteromonas piscicida Strains, DE1-A and DE2-A, which Exhibit Strong Antibacterial Activity against Vibrio vulnificus.</title>
        <authorList>
            <person name="Richards G.P."/>
            <person name="Needleman D.S."/>
            <person name="Watson M.A."/>
            <person name="Polson S.W."/>
        </authorList>
    </citation>
    <scope>NUCLEOTIDE SEQUENCE [LARGE SCALE GENOMIC DNA]</scope>
    <source>
        <strain evidence="2 3">DE2-A</strain>
    </source>
</reference>
<organism evidence="2 3">
    <name type="scientific">Pseudoalteromonas piscicida</name>
    <dbReference type="NCBI Taxonomy" id="43662"/>
    <lineage>
        <taxon>Bacteria</taxon>
        <taxon>Pseudomonadati</taxon>
        <taxon>Pseudomonadota</taxon>
        <taxon>Gammaproteobacteria</taxon>
        <taxon>Alteromonadales</taxon>
        <taxon>Pseudoalteromonadaceae</taxon>
        <taxon>Pseudoalteromonas</taxon>
    </lineage>
</organism>
<accession>A0AAD0RH38</accession>
<evidence type="ECO:0000256" key="1">
    <source>
        <dbReference type="SAM" id="MobiDB-lite"/>
    </source>
</evidence>
<evidence type="ECO:0000313" key="3">
    <source>
        <dbReference type="Proteomes" id="UP000258102"/>
    </source>
</evidence>
<protein>
    <submittedName>
        <fullName evidence="2">Uncharacterized protein</fullName>
    </submittedName>
</protein>
<name>A0AAD0RH38_PSEO7</name>
<evidence type="ECO:0000313" key="2">
    <source>
        <dbReference type="EMBL" id="AXR01091.1"/>
    </source>
</evidence>
<dbReference type="Proteomes" id="UP000258102">
    <property type="component" value="Chromosome 1"/>
</dbReference>
<dbReference type="KEGG" id="ppis:B1L02_15045"/>
<feature type="region of interest" description="Disordered" evidence="1">
    <location>
        <begin position="1"/>
        <end position="21"/>
    </location>
</feature>
<dbReference type="AlphaFoldDB" id="A0AAD0RH38"/>
<proteinExistence type="predicted"/>
<dbReference type="EMBL" id="CP031761">
    <property type="protein sequence ID" value="AXR01091.1"/>
    <property type="molecule type" value="Genomic_DNA"/>
</dbReference>
<sequence>MGHADFAGFKSSPSKSAPTKGSAVWGMLTLQVLKARRINRLLPKIALCGHADFAGFKSSPNKSAPTKDKPVWAHVHLAGFKSSPNKSAPTKDSAVWGMLTLQALKARRINRLLPKIALCGAC</sequence>
<gene>
    <name evidence="2" type="ORF">D0511_02695</name>
</gene>